<dbReference type="Proteomes" id="UP001204142">
    <property type="component" value="Unassembled WGS sequence"/>
</dbReference>
<sequence length="258" mass="27236">MEHTFTRLLLATCAAAAFGHAQADDTGLLLTTSFDSLKGKFGQARETKARSFTVAATYVGDDYRASVYVPYISLEGPGTFVGGTVTGNAGNATRKVSGVGDMLVSLSKDLVGGISSKGYALAATGLVKLPTGNEQEGLGTGKTDYAIQADNTYRFDSGVAITGTLGRQYYGQTPTLPLQDGNYLTLGTSFPLTNSVIFNLNASRRDRLLKTSEERRERSASLIFAAGKTSAFQLGYTTGSTTASPDSVYSFSYIGQID</sequence>
<accession>A0ABT1WDB0</accession>
<organism evidence="2 3">
    <name type="scientific">Limnobacter humi</name>
    <dbReference type="NCBI Taxonomy" id="1778671"/>
    <lineage>
        <taxon>Bacteria</taxon>
        <taxon>Pseudomonadati</taxon>
        <taxon>Pseudomonadota</taxon>
        <taxon>Betaproteobacteria</taxon>
        <taxon>Burkholderiales</taxon>
        <taxon>Burkholderiaceae</taxon>
        <taxon>Limnobacter</taxon>
    </lineage>
</organism>
<comment type="caution">
    <text evidence="2">The sequence shown here is derived from an EMBL/GenBank/DDBJ whole genome shotgun (WGS) entry which is preliminary data.</text>
</comment>
<evidence type="ECO:0000256" key="1">
    <source>
        <dbReference type="SAM" id="SignalP"/>
    </source>
</evidence>
<dbReference type="EMBL" id="JANIGO010000001">
    <property type="protein sequence ID" value="MCQ8895517.1"/>
    <property type="molecule type" value="Genomic_DNA"/>
</dbReference>
<keyword evidence="1" id="KW-0732">Signal</keyword>
<feature type="signal peptide" evidence="1">
    <location>
        <begin position="1"/>
        <end position="23"/>
    </location>
</feature>
<reference evidence="2 3" key="1">
    <citation type="submission" date="2022-07" db="EMBL/GenBank/DDBJ databases">
        <authorList>
            <person name="Xamxidin M."/>
            <person name="Wu M."/>
        </authorList>
    </citation>
    <scope>NUCLEOTIDE SEQUENCE [LARGE SCALE GENOMIC DNA]</scope>
    <source>
        <strain evidence="2 3">NBRC 111650</strain>
    </source>
</reference>
<protein>
    <recommendedName>
        <fullName evidence="4">Transporter</fullName>
    </recommendedName>
</protein>
<proteinExistence type="predicted"/>
<evidence type="ECO:0000313" key="3">
    <source>
        <dbReference type="Proteomes" id="UP001204142"/>
    </source>
</evidence>
<evidence type="ECO:0008006" key="4">
    <source>
        <dbReference type="Google" id="ProtNLM"/>
    </source>
</evidence>
<gene>
    <name evidence="2" type="ORF">NQT62_03560</name>
</gene>
<keyword evidence="3" id="KW-1185">Reference proteome</keyword>
<name>A0ABT1WDB0_9BURK</name>
<dbReference type="RefSeq" id="WP_256763196.1">
    <property type="nucleotide sequence ID" value="NZ_JANIGO010000001.1"/>
</dbReference>
<feature type="chain" id="PRO_5046467502" description="Transporter" evidence="1">
    <location>
        <begin position="24"/>
        <end position="258"/>
    </location>
</feature>
<evidence type="ECO:0000313" key="2">
    <source>
        <dbReference type="EMBL" id="MCQ8895517.1"/>
    </source>
</evidence>